<keyword evidence="13" id="KW-1185">Reference proteome</keyword>
<keyword evidence="3 8" id="KW-0378">Hydrolase</keyword>
<feature type="compositionally biased region" description="Low complexity" evidence="10">
    <location>
        <begin position="138"/>
        <end position="156"/>
    </location>
</feature>
<dbReference type="SUPFAM" id="SSF49384">
    <property type="entry name" value="Carbohydrate-binding domain"/>
    <property type="match status" value="1"/>
</dbReference>
<dbReference type="Pfam" id="PF00759">
    <property type="entry name" value="Glyco_hydro_9"/>
    <property type="match status" value="1"/>
</dbReference>
<evidence type="ECO:0000256" key="1">
    <source>
        <dbReference type="ARBA" id="ARBA00000966"/>
    </source>
</evidence>
<feature type="region of interest" description="Disordered" evidence="10">
    <location>
        <begin position="123"/>
        <end position="188"/>
    </location>
</feature>
<dbReference type="PANTHER" id="PTHR22298">
    <property type="entry name" value="ENDO-1,4-BETA-GLUCANASE"/>
    <property type="match status" value="1"/>
</dbReference>
<evidence type="ECO:0000256" key="9">
    <source>
        <dbReference type="RuleBase" id="RU361166"/>
    </source>
</evidence>
<dbReference type="GO" id="GO:0030245">
    <property type="term" value="P:cellulose catabolic process"/>
    <property type="evidence" value="ECO:0007669"/>
    <property type="project" value="UniProtKB-KW"/>
</dbReference>
<dbReference type="AlphaFoldDB" id="A0A8S3QEE6"/>
<comment type="caution">
    <text evidence="12">The sequence shown here is derived from an EMBL/GenBank/DDBJ whole genome shotgun (WGS) entry which is preliminary data.</text>
</comment>
<dbReference type="OrthoDB" id="10257085at2759"/>
<comment type="catalytic activity">
    <reaction evidence="1 9">
        <text>Endohydrolysis of (1-&gt;4)-beta-D-glucosidic linkages in cellulose, lichenin and cereal beta-D-glucans.</text>
        <dbReference type="EC" id="3.2.1.4"/>
    </reaction>
</comment>
<evidence type="ECO:0000256" key="4">
    <source>
        <dbReference type="ARBA" id="ARBA00023001"/>
    </source>
</evidence>
<keyword evidence="7 8" id="KW-0624">Polysaccharide degradation</keyword>
<sequence>MKKDIAPISWYTHSLRAEVTAKRRISQVGGNMQEFISWLLLASLTLTSAESQGVYISQAWSGGFHGHVTLSPSQDLHGWEVHVKFSKPIDSLEVWTAKVSAVSSDKTEYTLTNKDYDRDVHGGSELQIDFNGHMSGDTAPTATLSSGGGSSQTSAPSGGGGSATKAPATQAPATSAPQTGGSSNLNSHPSTKFDYAKALKLSILFFDAQRSGRLPSNNPIPWRSDSAVNDNGDGHDLSGGWYDAGDHVKFNLPQATATHVLAWGLEKFKDAYQASGQLDMMYDMLRTPLDYFLKCWQPDRQVYWVQVGNGEIDHGYWGRPEDMHMSRPAYKVTAGSPGSDVAGNTAAALAVGSLVYKDKDASYSAKLLAAAKSLYAFAKAHPGIYSNSVPEAKNFYGSSGWEDEMCEAAGAMYKVTKDQQYLNDAKGYDKGGAGWAYSWDAKNAGCQLLLWEATHEGKYKGKVEEFVNSYDYGGSVPITPCGLSWRDKWGSNGYAAGASTIAVLAAADGIGGDKFKKLALRNIDYMLGENRQHFSYVIGFGSNFPKKPHHRAASCAPGYCANAGQDSPNQINGALVGGPGRNDDYEDKRDDYIKNEVSVISNGVFQTAVAGLYHFAINNQLPPPPAPKC</sequence>
<evidence type="ECO:0000256" key="8">
    <source>
        <dbReference type="PROSITE-ProRule" id="PRU10059"/>
    </source>
</evidence>
<dbReference type="InterPro" id="IPR008965">
    <property type="entry name" value="CBM2/CBM3_carb-bd_dom_sf"/>
</dbReference>
<dbReference type="InterPro" id="IPR001701">
    <property type="entry name" value="Glyco_hydro_9"/>
</dbReference>
<evidence type="ECO:0000313" key="13">
    <source>
        <dbReference type="Proteomes" id="UP000683360"/>
    </source>
</evidence>
<dbReference type="Proteomes" id="UP000683360">
    <property type="component" value="Unassembled WGS sequence"/>
</dbReference>
<keyword evidence="6 8" id="KW-0326">Glycosidase</keyword>
<name>A0A8S3QEE6_MYTED</name>
<gene>
    <name evidence="12" type="ORF">MEDL_9575</name>
</gene>
<evidence type="ECO:0000313" key="12">
    <source>
        <dbReference type="EMBL" id="CAG2194553.1"/>
    </source>
</evidence>
<dbReference type="InterPro" id="IPR012341">
    <property type="entry name" value="6hp_glycosidase-like_sf"/>
</dbReference>
<dbReference type="Gene3D" id="2.60.40.290">
    <property type="match status" value="1"/>
</dbReference>
<evidence type="ECO:0000256" key="10">
    <source>
        <dbReference type="SAM" id="MobiDB-lite"/>
    </source>
</evidence>
<proteinExistence type="inferred from homology"/>
<feature type="domain" description="CBM2" evidence="11">
    <location>
        <begin position="51"/>
        <end position="144"/>
    </location>
</feature>
<dbReference type="GO" id="GO:0008810">
    <property type="term" value="F:cellulase activity"/>
    <property type="evidence" value="ECO:0007669"/>
    <property type="project" value="UniProtKB-EC"/>
</dbReference>
<keyword evidence="4 9" id="KW-0136">Cellulose degradation</keyword>
<evidence type="ECO:0000259" key="11">
    <source>
        <dbReference type="SMART" id="SM00637"/>
    </source>
</evidence>
<organism evidence="12 13">
    <name type="scientific">Mytilus edulis</name>
    <name type="common">Blue mussel</name>
    <dbReference type="NCBI Taxonomy" id="6550"/>
    <lineage>
        <taxon>Eukaryota</taxon>
        <taxon>Metazoa</taxon>
        <taxon>Spiralia</taxon>
        <taxon>Lophotrochozoa</taxon>
        <taxon>Mollusca</taxon>
        <taxon>Bivalvia</taxon>
        <taxon>Autobranchia</taxon>
        <taxon>Pteriomorphia</taxon>
        <taxon>Mytilida</taxon>
        <taxon>Mytiloidea</taxon>
        <taxon>Mytilidae</taxon>
        <taxon>Mytilinae</taxon>
        <taxon>Mytilus</taxon>
    </lineage>
</organism>
<dbReference type="SUPFAM" id="SSF48208">
    <property type="entry name" value="Six-hairpin glycosidases"/>
    <property type="match status" value="1"/>
</dbReference>
<dbReference type="EMBL" id="CAJPWZ010000484">
    <property type="protein sequence ID" value="CAG2194553.1"/>
    <property type="molecule type" value="Genomic_DNA"/>
</dbReference>
<dbReference type="SMART" id="SM00637">
    <property type="entry name" value="CBD_II"/>
    <property type="match status" value="1"/>
</dbReference>
<evidence type="ECO:0000256" key="6">
    <source>
        <dbReference type="ARBA" id="ARBA00023295"/>
    </source>
</evidence>
<reference evidence="12" key="1">
    <citation type="submission" date="2021-03" db="EMBL/GenBank/DDBJ databases">
        <authorList>
            <person name="Bekaert M."/>
        </authorList>
    </citation>
    <scope>NUCLEOTIDE SEQUENCE</scope>
</reference>
<evidence type="ECO:0000256" key="5">
    <source>
        <dbReference type="ARBA" id="ARBA00023277"/>
    </source>
</evidence>
<dbReference type="Gene3D" id="1.50.10.10">
    <property type="match status" value="1"/>
</dbReference>
<feature type="active site" evidence="8">
    <location>
        <position position="549"/>
    </location>
</feature>
<dbReference type="GO" id="GO:0030247">
    <property type="term" value="F:polysaccharide binding"/>
    <property type="evidence" value="ECO:0007669"/>
    <property type="project" value="InterPro"/>
</dbReference>
<feature type="compositionally biased region" description="Low complexity" evidence="10">
    <location>
        <begin position="163"/>
        <end position="179"/>
    </location>
</feature>
<dbReference type="EC" id="3.2.1.4" evidence="9"/>
<dbReference type="InterPro" id="IPR012291">
    <property type="entry name" value="CBM2_carb-bd_dom_sf"/>
</dbReference>
<dbReference type="InterPro" id="IPR001919">
    <property type="entry name" value="CBD2"/>
</dbReference>
<accession>A0A8S3QEE6</accession>
<protein>
    <recommendedName>
        <fullName evidence="9">Endoglucanase</fullName>
        <ecNumber evidence="9">3.2.1.4</ecNumber>
    </recommendedName>
</protein>
<evidence type="ECO:0000256" key="3">
    <source>
        <dbReference type="ARBA" id="ARBA00022801"/>
    </source>
</evidence>
<dbReference type="Pfam" id="PF00553">
    <property type="entry name" value="CBM_2"/>
    <property type="match status" value="1"/>
</dbReference>
<dbReference type="InterPro" id="IPR018221">
    <property type="entry name" value="Glyco_hydro_9_His_AS"/>
</dbReference>
<evidence type="ECO:0000256" key="7">
    <source>
        <dbReference type="ARBA" id="ARBA00023326"/>
    </source>
</evidence>
<dbReference type="PROSITE" id="PS00592">
    <property type="entry name" value="GH9_2"/>
    <property type="match status" value="1"/>
</dbReference>
<dbReference type="InterPro" id="IPR008928">
    <property type="entry name" value="6-hairpin_glycosidase_sf"/>
</dbReference>
<evidence type="ECO:0000256" key="2">
    <source>
        <dbReference type="ARBA" id="ARBA00007072"/>
    </source>
</evidence>
<keyword evidence="5 8" id="KW-0119">Carbohydrate metabolism</keyword>
<comment type="similarity">
    <text evidence="2 8 9">Belongs to the glycosyl hydrolase 9 (cellulase E) family.</text>
</comment>